<name>A0A934NRX6_9NOCA</name>
<evidence type="ECO:0000313" key="3">
    <source>
        <dbReference type="Proteomes" id="UP000655868"/>
    </source>
</evidence>
<dbReference type="Proteomes" id="UP000655868">
    <property type="component" value="Unassembled WGS sequence"/>
</dbReference>
<protein>
    <recommendedName>
        <fullName evidence="4">Secreted protein</fullName>
    </recommendedName>
</protein>
<gene>
    <name evidence="2" type="ORF">JGU71_15575</name>
</gene>
<keyword evidence="1" id="KW-0732">Signal</keyword>
<sequence>MITIRTFARTAIVAAVIGTTAVSTAALSNAAPKAPWGPAQAIADAFPDLLPASPSATGYHGASCETNASPGEESGATAGIECKDADAVEFGIYSFPTASAVDTALATLELSEPQPGQLDDGSDYTLYSLEDSPEGAVVFLTFEAKNLQKYLLVVGKEGATVDELGETWGHDAPIGTDRA</sequence>
<proteinExistence type="predicted"/>
<feature type="signal peptide" evidence="1">
    <location>
        <begin position="1"/>
        <end position="25"/>
    </location>
</feature>
<comment type="caution">
    <text evidence="2">The sequence shown here is derived from an EMBL/GenBank/DDBJ whole genome shotgun (WGS) entry which is preliminary data.</text>
</comment>
<accession>A0A934NRX6</accession>
<reference evidence="2" key="1">
    <citation type="submission" date="2020-12" db="EMBL/GenBank/DDBJ databases">
        <title>Antrihabitans popcorni sp. nov. and Antrihabitans auranticaus sp. nov., isolated from a larva cave.</title>
        <authorList>
            <person name="Lee S.D."/>
            <person name="Kim I.S."/>
        </authorList>
    </citation>
    <scope>NUCLEOTIDE SEQUENCE</scope>
    <source>
        <strain evidence="2">YC3-6</strain>
    </source>
</reference>
<evidence type="ECO:0008006" key="4">
    <source>
        <dbReference type="Google" id="ProtNLM"/>
    </source>
</evidence>
<feature type="chain" id="PRO_5038408940" description="Secreted protein" evidence="1">
    <location>
        <begin position="26"/>
        <end position="179"/>
    </location>
</feature>
<dbReference type="AlphaFoldDB" id="A0A934NRX6"/>
<dbReference type="RefSeq" id="WP_199705103.1">
    <property type="nucleotide sequence ID" value="NZ_JAEMNV010000004.1"/>
</dbReference>
<evidence type="ECO:0000256" key="1">
    <source>
        <dbReference type="SAM" id="SignalP"/>
    </source>
</evidence>
<evidence type="ECO:0000313" key="2">
    <source>
        <dbReference type="EMBL" id="MBJ8340311.1"/>
    </source>
</evidence>
<organism evidence="2 3">
    <name type="scientific">Antrihabitans stalagmiti</name>
    <dbReference type="NCBI Taxonomy" id="2799499"/>
    <lineage>
        <taxon>Bacteria</taxon>
        <taxon>Bacillati</taxon>
        <taxon>Actinomycetota</taxon>
        <taxon>Actinomycetes</taxon>
        <taxon>Mycobacteriales</taxon>
        <taxon>Nocardiaceae</taxon>
        <taxon>Antrihabitans</taxon>
    </lineage>
</organism>
<dbReference type="EMBL" id="JAEMNV010000004">
    <property type="protein sequence ID" value="MBJ8340311.1"/>
    <property type="molecule type" value="Genomic_DNA"/>
</dbReference>
<keyword evidence="3" id="KW-1185">Reference proteome</keyword>